<dbReference type="InterPro" id="IPR011009">
    <property type="entry name" value="Kinase-like_dom_sf"/>
</dbReference>
<sequence length="326" mass="36925">MVSSTPSYSSSSPVLISTLPSEETVFFEDTSFFKHHHYTDLPTIAEIEAAALPGYECYVSVFPPLCLAVKRVRITSRHQVSAAEGQTLCALRRFLPEVKVPEVCGWRRDGHNLFIFVEMLKGERLHVRWKDISSEDRAQICKEIGTMVRALSRLKRPAEEEFVGAVGGQPSMDGIIFGRESDVFPNYVEAFYEFFMRIPSSEREEAYANGIPSLPYASPLIFTHDDLNPSNIMITPSSDEERPHVLGVIDWEQSGWMPSFWGPCKLKFWVTLSGDEFRDMLDWLPIIVGEEPEDVHGLRVLRTSFGRASIAGFWRTIDLVMACSFS</sequence>
<keyword evidence="2" id="KW-0808">Transferase</keyword>
<evidence type="ECO:0000259" key="1">
    <source>
        <dbReference type="Pfam" id="PF01636"/>
    </source>
</evidence>
<dbReference type="Pfam" id="PF01636">
    <property type="entry name" value="APH"/>
    <property type="match status" value="1"/>
</dbReference>
<gene>
    <name evidence="2" type="ORF">CPB84DRAFT_1716383</name>
</gene>
<keyword evidence="2" id="KW-0418">Kinase</keyword>
<dbReference type="EMBL" id="JADNYJ010000283">
    <property type="protein sequence ID" value="KAF8872034.1"/>
    <property type="molecule type" value="Genomic_DNA"/>
</dbReference>
<proteinExistence type="predicted"/>
<name>A0A9P5N7P5_GYMJU</name>
<evidence type="ECO:0000313" key="2">
    <source>
        <dbReference type="EMBL" id="KAF8872034.1"/>
    </source>
</evidence>
<dbReference type="GO" id="GO:0016301">
    <property type="term" value="F:kinase activity"/>
    <property type="evidence" value="ECO:0007669"/>
    <property type="project" value="UniProtKB-KW"/>
</dbReference>
<dbReference type="Proteomes" id="UP000724874">
    <property type="component" value="Unassembled WGS sequence"/>
</dbReference>
<accession>A0A9P5N7P5</accession>
<dbReference type="OrthoDB" id="2906425at2759"/>
<dbReference type="Gene3D" id="3.90.1200.10">
    <property type="match status" value="1"/>
</dbReference>
<dbReference type="InterPro" id="IPR051678">
    <property type="entry name" value="AGP_Transferase"/>
</dbReference>
<dbReference type="PANTHER" id="PTHR21310">
    <property type="entry name" value="AMINOGLYCOSIDE PHOSPHOTRANSFERASE-RELATED-RELATED"/>
    <property type="match status" value="1"/>
</dbReference>
<dbReference type="PANTHER" id="PTHR21310:SF54">
    <property type="entry name" value="AMINOGLYCOSIDE PHOSPHOTRANSFERASE DOMAIN-CONTAINING PROTEIN"/>
    <property type="match status" value="1"/>
</dbReference>
<protein>
    <submittedName>
        <fullName evidence="2">Kinase-like domain-containing protein</fullName>
    </submittedName>
</protein>
<reference evidence="2" key="1">
    <citation type="submission" date="2020-11" db="EMBL/GenBank/DDBJ databases">
        <authorList>
            <consortium name="DOE Joint Genome Institute"/>
            <person name="Ahrendt S."/>
            <person name="Riley R."/>
            <person name="Andreopoulos W."/>
            <person name="LaButti K."/>
            <person name="Pangilinan J."/>
            <person name="Ruiz-duenas F.J."/>
            <person name="Barrasa J.M."/>
            <person name="Sanchez-Garcia M."/>
            <person name="Camarero S."/>
            <person name="Miyauchi S."/>
            <person name="Serrano A."/>
            <person name="Linde D."/>
            <person name="Babiker R."/>
            <person name="Drula E."/>
            <person name="Ayuso-Fernandez I."/>
            <person name="Pacheco R."/>
            <person name="Padilla G."/>
            <person name="Ferreira P."/>
            <person name="Barriuso J."/>
            <person name="Kellner H."/>
            <person name="Castanera R."/>
            <person name="Alfaro M."/>
            <person name="Ramirez L."/>
            <person name="Pisabarro A.G."/>
            <person name="Kuo A."/>
            <person name="Tritt A."/>
            <person name="Lipzen A."/>
            <person name="He G."/>
            <person name="Yan M."/>
            <person name="Ng V."/>
            <person name="Cullen D."/>
            <person name="Martin F."/>
            <person name="Rosso M.-N."/>
            <person name="Henrissat B."/>
            <person name="Hibbett D."/>
            <person name="Martinez A.T."/>
            <person name="Grigoriev I.V."/>
        </authorList>
    </citation>
    <scope>NUCLEOTIDE SEQUENCE</scope>
    <source>
        <strain evidence="2">AH 44721</strain>
    </source>
</reference>
<dbReference type="InterPro" id="IPR002575">
    <property type="entry name" value="Aminoglycoside_PTrfase"/>
</dbReference>
<organism evidence="2 3">
    <name type="scientific">Gymnopilus junonius</name>
    <name type="common">Spectacular rustgill mushroom</name>
    <name type="synonym">Gymnopilus spectabilis subsp. junonius</name>
    <dbReference type="NCBI Taxonomy" id="109634"/>
    <lineage>
        <taxon>Eukaryota</taxon>
        <taxon>Fungi</taxon>
        <taxon>Dikarya</taxon>
        <taxon>Basidiomycota</taxon>
        <taxon>Agaricomycotina</taxon>
        <taxon>Agaricomycetes</taxon>
        <taxon>Agaricomycetidae</taxon>
        <taxon>Agaricales</taxon>
        <taxon>Agaricineae</taxon>
        <taxon>Hymenogastraceae</taxon>
        <taxon>Gymnopilus</taxon>
    </lineage>
</organism>
<dbReference type="SUPFAM" id="SSF56112">
    <property type="entry name" value="Protein kinase-like (PK-like)"/>
    <property type="match status" value="1"/>
</dbReference>
<keyword evidence="3" id="KW-1185">Reference proteome</keyword>
<dbReference type="AlphaFoldDB" id="A0A9P5N7P5"/>
<feature type="domain" description="Aminoglycoside phosphotransferase" evidence="1">
    <location>
        <begin position="69"/>
        <end position="258"/>
    </location>
</feature>
<comment type="caution">
    <text evidence="2">The sequence shown here is derived from an EMBL/GenBank/DDBJ whole genome shotgun (WGS) entry which is preliminary data.</text>
</comment>
<evidence type="ECO:0000313" key="3">
    <source>
        <dbReference type="Proteomes" id="UP000724874"/>
    </source>
</evidence>